<feature type="compositionally biased region" description="Gly residues" evidence="1">
    <location>
        <begin position="161"/>
        <end position="172"/>
    </location>
</feature>
<feature type="non-terminal residue" evidence="2">
    <location>
        <position position="1"/>
    </location>
</feature>
<feature type="region of interest" description="Disordered" evidence="1">
    <location>
        <begin position="1"/>
        <end position="29"/>
    </location>
</feature>
<reference evidence="2" key="1">
    <citation type="submission" date="2022-07" db="EMBL/GenBank/DDBJ databases">
        <title>Draft genome sequence of Zalerion maritima ATCC 34329, a (micro)plastics degrading marine fungus.</title>
        <authorList>
            <person name="Paco A."/>
            <person name="Goncalves M.F.M."/>
            <person name="Rocha-Santos T.A.P."/>
            <person name="Alves A."/>
        </authorList>
    </citation>
    <scope>NUCLEOTIDE SEQUENCE</scope>
    <source>
        <strain evidence="2">ATCC 34329</strain>
    </source>
</reference>
<evidence type="ECO:0000256" key="1">
    <source>
        <dbReference type="SAM" id="MobiDB-lite"/>
    </source>
</evidence>
<dbReference type="Proteomes" id="UP001201980">
    <property type="component" value="Unassembled WGS sequence"/>
</dbReference>
<feature type="region of interest" description="Disordered" evidence="1">
    <location>
        <begin position="54"/>
        <end position="78"/>
    </location>
</feature>
<proteinExistence type="predicted"/>
<dbReference type="AlphaFoldDB" id="A0AAD5WN68"/>
<organism evidence="2 3">
    <name type="scientific">Zalerion maritima</name>
    <dbReference type="NCBI Taxonomy" id="339359"/>
    <lineage>
        <taxon>Eukaryota</taxon>
        <taxon>Fungi</taxon>
        <taxon>Dikarya</taxon>
        <taxon>Ascomycota</taxon>
        <taxon>Pezizomycotina</taxon>
        <taxon>Sordariomycetes</taxon>
        <taxon>Lulworthiomycetidae</taxon>
        <taxon>Lulworthiales</taxon>
        <taxon>Lulworthiaceae</taxon>
        <taxon>Zalerion</taxon>
    </lineage>
</organism>
<evidence type="ECO:0000313" key="2">
    <source>
        <dbReference type="EMBL" id="KAJ2891722.1"/>
    </source>
</evidence>
<comment type="caution">
    <text evidence="2">The sequence shown here is derived from an EMBL/GenBank/DDBJ whole genome shotgun (WGS) entry which is preliminary data.</text>
</comment>
<sequence length="192" mass="19007">ERHERETRNLEFAPYVPPSPDQLPTDEPTLAGLPWGGMNMGYIIRAGNEVATSRRERSGGVSAADGIGGSGGGGGGGVGGSSPAVIFSTVAATGFETATTAAGRYLPGSTGTGAGAFGELGYAASADAGAGVEGEEYDDYDYDYEEYAGDRGQLELDGASSSGGGGGGGGGYYPVDSPGMEGYGGYHGSGGY</sequence>
<evidence type="ECO:0000313" key="3">
    <source>
        <dbReference type="Proteomes" id="UP001201980"/>
    </source>
</evidence>
<accession>A0AAD5WN68</accession>
<gene>
    <name evidence="2" type="ORF">MKZ38_000014</name>
</gene>
<feature type="region of interest" description="Disordered" evidence="1">
    <location>
        <begin position="154"/>
        <end position="174"/>
    </location>
</feature>
<dbReference type="EMBL" id="JAKWBI020001008">
    <property type="protein sequence ID" value="KAJ2891722.1"/>
    <property type="molecule type" value="Genomic_DNA"/>
</dbReference>
<feature type="compositionally biased region" description="Gly residues" evidence="1">
    <location>
        <begin position="66"/>
        <end position="78"/>
    </location>
</feature>
<protein>
    <submittedName>
        <fullName evidence="2">Uncharacterized protein</fullName>
    </submittedName>
</protein>
<keyword evidence="3" id="KW-1185">Reference proteome</keyword>
<name>A0AAD5WN68_9PEZI</name>